<proteinExistence type="predicted"/>
<dbReference type="EMBL" id="JADOET010000003">
    <property type="protein sequence ID" value="MBF8149253.1"/>
    <property type="molecule type" value="Genomic_DNA"/>
</dbReference>
<evidence type="ECO:0008006" key="3">
    <source>
        <dbReference type="Google" id="ProtNLM"/>
    </source>
</evidence>
<dbReference type="RefSeq" id="WP_195870536.1">
    <property type="nucleotide sequence ID" value="NZ_JADOET010000003.1"/>
</dbReference>
<organism evidence="1 2">
    <name type="scientific">Winogradskyella marina</name>
    <dbReference type="NCBI Taxonomy" id="2785530"/>
    <lineage>
        <taxon>Bacteria</taxon>
        <taxon>Pseudomonadati</taxon>
        <taxon>Bacteroidota</taxon>
        <taxon>Flavobacteriia</taxon>
        <taxon>Flavobacteriales</taxon>
        <taxon>Flavobacteriaceae</taxon>
        <taxon>Winogradskyella</taxon>
    </lineage>
</organism>
<comment type="caution">
    <text evidence="1">The sequence shown here is derived from an EMBL/GenBank/DDBJ whole genome shotgun (WGS) entry which is preliminary data.</text>
</comment>
<gene>
    <name evidence="1" type="ORF">ITJ86_05060</name>
</gene>
<evidence type="ECO:0000313" key="2">
    <source>
        <dbReference type="Proteomes" id="UP000611215"/>
    </source>
</evidence>
<evidence type="ECO:0000313" key="1">
    <source>
        <dbReference type="EMBL" id="MBF8149253.1"/>
    </source>
</evidence>
<name>A0ABS0EG65_9FLAO</name>
<reference evidence="1 2" key="1">
    <citation type="submission" date="2020-11" db="EMBL/GenBank/DDBJ databases">
        <title>Winogradskyella marina sp. nov., isolated from marine sediment.</title>
        <authorList>
            <person name="Bo J."/>
            <person name="Wang S."/>
            <person name="Song X."/>
            <person name="Du Z."/>
        </authorList>
    </citation>
    <scope>NUCLEOTIDE SEQUENCE [LARGE SCALE GENOMIC DNA]</scope>
    <source>
        <strain evidence="1 2">F6397</strain>
    </source>
</reference>
<sequence>MQVEDLVGRYDIIGSNQDDTTIPYKGTLELSLDGNQRIQAKWLINTCQVQQGTGFFKDNILVINFNYKGDDAETYKGVVVYKCLTKDILDGFWSEKHGNPLYLGEERCYRVGTQRSTLLN</sequence>
<protein>
    <recommendedName>
        <fullName evidence="3">YopX protein domain-containing protein</fullName>
    </recommendedName>
</protein>
<accession>A0ABS0EG65</accession>
<dbReference type="Proteomes" id="UP000611215">
    <property type="component" value="Unassembled WGS sequence"/>
</dbReference>
<keyword evidence="2" id="KW-1185">Reference proteome</keyword>